<protein>
    <recommendedName>
        <fullName evidence="2">SET domain-containing protein</fullName>
    </recommendedName>
</protein>
<organism evidence="3 4">
    <name type="scientific">Monoraphidium neglectum</name>
    <dbReference type="NCBI Taxonomy" id="145388"/>
    <lineage>
        <taxon>Eukaryota</taxon>
        <taxon>Viridiplantae</taxon>
        <taxon>Chlorophyta</taxon>
        <taxon>core chlorophytes</taxon>
        <taxon>Chlorophyceae</taxon>
        <taxon>CS clade</taxon>
        <taxon>Sphaeropleales</taxon>
        <taxon>Selenastraceae</taxon>
        <taxon>Monoraphidium</taxon>
    </lineage>
</organism>
<evidence type="ECO:0000259" key="2">
    <source>
        <dbReference type="Pfam" id="PF00856"/>
    </source>
</evidence>
<evidence type="ECO:0000256" key="1">
    <source>
        <dbReference type="SAM" id="MobiDB-lite"/>
    </source>
</evidence>
<evidence type="ECO:0000313" key="4">
    <source>
        <dbReference type="Proteomes" id="UP000054498"/>
    </source>
</evidence>
<gene>
    <name evidence="3" type="ORF">MNEG_10880</name>
</gene>
<dbReference type="Pfam" id="PF00856">
    <property type="entry name" value="SET"/>
    <property type="match status" value="1"/>
</dbReference>
<dbReference type="KEGG" id="mng:MNEG_10880"/>
<dbReference type="EMBL" id="KK102718">
    <property type="protein sequence ID" value="KIY97081.1"/>
    <property type="molecule type" value="Genomic_DNA"/>
</dbReference>
<keyword evidence="4" id="KW-1185">Reference proteome</keyword>
<dbReference type="InterPro" id="IPR046341">
    <property type="entry name" value="SET_dom_sf"/>
</dbReference>
<dbReference type="GeneID" id="25728087"/>
<dbReference type="InterPro" id="IPR053209">
    <property type="entry name" value="Gramillin-biosynth_MTr"/>
</dbReference>
<dbReference type="Gene3D" id="2.170.270.10">
    <property type="entry name" value="SET domain"/>
    <property type="match status" value="1"/>
</dbReference>
<dbReference type="SUPFAM" id="SSF82199">
    <property type="entry name" value="SET domain"/>
    <property type="match status" value="1"/>
</dbReference>
<dbReference type="PANTHER" id="PTHR47643">
    <property type="entry name" value="TPR DOMAIN PROTEIN (AFU_ORTHOLOGUE AFUA_5G12710)"/>
    <property type="match status" value="1"/>
</dbReference>
<accession>A0A0D2M7F4</accession>
<dbReference type="RefSeq" id="XP_013896101.1">
    <property type="nucleotide sequence ID" value="XM_014040647.1"/>
</dbReference>
<feature type="domain" description="SET" evidence="2">
    <location>
        <begin position="26"/>
        <end position="68"/>
    </location>
</feature>
<sequence>MAYAEASEDTCAAALKELTAESAAGVWQEFALLNHSCAPNTCAALFGVTLVVRAAAPILAGEELTACYLGERRLAPVRERRAALRANYGFHCQCDRCIAEQRAFPTNWYPQDTELLGLANEADASGSSSNGSSSSSADAAVAPSEAGGGAVSPGPLSAAWRAAQEWFGFGPAAAVRPSPSSDNYALQQLFEACAPGGQLAAEVQAAAAAPTARAAVQRRAAALVQLAAARRRLAGAVAALPRPPAPGVARWLDAAAFECLRLEADALDLFLSGGALPNAVDLQRAEDAASGAGRGARGWLSRLLLRGGGGEAPEPEEDAERAEAAARRALYTRRLSALTAAADALDGVARGSELHLQTAVAAWDVARALTGAASEASRAAELACSRAHAARYGQLEPVVLSAAVAARRRQLLGASLSRRMSMLAWDTTDQR</sequence>
<dbReference type="PANTHER" id="PTHR47643:SF2">
    <property type="entry name" value="TPR DOMAIN PROTEIN (AFU_ORTHOLOGUE AFUA_5G12710)"/>
    <property type="match status" value="1"/>
</dbReference>
<evidence type="ECO:0000313" key="3">
    <source>
        <dbReference type="EMBL" id="KIY97081.1"/>
    </source>
</evidence>
<dbReference type="InterPro" id="IPR001214">
    <property type="entry name" value="SET_dom"/>
</dbReference>
<dbReference type="AlphaFoldDB" id="A0A0D2M7F4"/>
<proteinExistence type="predicted"/>
<reference evidence="3 4" key="1">
    <citation type="journal article" date="2013" name="BMC Genomics">
        <title>Reconstruction of the lipid metabolism for the microalga Monoraphidium neglectum from its genome sequence reveals characteristics suitable for biofuel production.</title>
        <authorList>
            <person name="Bogen C."/>
            <person name="Al-Dilaimi A."/>
            <person name="Albersmeier A."/>
            <person name="Wichmann J."/>
            <person name="Grundmann M."/>
            <person name="Rupp O."/>
            <person name="Lauersen K.J."/>
            <person name="Blifernez-Klassen O."/>
            <person name="Kalinowski J."/>
            <person name="Goesmann A."/>
            <person name="Mussgnug J.H."/>
            <person name="Kruse O."/>
        </authorList>
    </citation>
    <scope>NUCLEOTIDE SEQUENCE [LARGE SCALE GENOMIC DNA]</scope>
    <source>
        <strain evidence="3 4">SAG 48.87</strain>
    </source>
</reference>
<dbReference type="OrthoDB" id="550912at2759"/>
<dbReference type="STRING" id="145388.A0A0D2M7F4"/>
<feature type="region of interest" description="Disordered" evidence="1">
    <location>
        <begin position="122"/>
        <end position="148"/>
    </location>
</feature>
<feature type="compositionally biased region" description="Low complexity" evidence="1">
    <location>
        <begin position="122"/>
        <end position="145"/>
    </location>
</feature>
<dbReference type="Proteomes" id="UP000054498">
    <property type="component" value="Unassembled WGS sequence"/>
</dbReference>
<name>A0A0D2M7F4_9CHLO</name>